<evidence type="ECO:0000313" key="5">
    <source>
        <dbReference type="Proteomes" id="UP000612055"/>
    </source>
</evidence>
<evidence type="ECO:0000256" key="1">
    <source>
        <dbReference type="SAM" id="Coils"/>
    </source>
</evidence>
<keyword evidence="3" id="KW-0472">Membrane</keyword>
<keyword evidence="1" id="KW-0175">Coiled coil</keyword>
<feature type="transmembrane region" description="Helical" evidence="3">
    <location>
        <begin position="235"/>
        <end position="260"/>
    </location>
</feature>
<feature type="compositionally biased region" description="Low complexity" evidence="2">
    <location>
        <begin position="309"/>
        <end position="326"/>
    </location>
</feature>
<keyword evidence="3" id="KW-1133">Transmembrane helix</keyword>
<feature type="coiled-coil region" evidence="1">
    <location>
        <begin position="456"/>
        <end position="483"/>
    </location>
</feature>
<evidence type="ECO:0000256" key="2">
    <source>
        <dbReference type="SAM" id="MobiDB-lite"/>
    </source>
</evidence>
<dbReference type="Proteomes" id="UP000612055">
    <property type="component" value="Unassembled WGS sequence"/>
</dbReference>
<organism evidence="4 5">
    <name type="scientific">Edaphochlamys debaryana</name>
    <dbReference type="NCBI Taxonomy" id="47281"/>
    <lineage>
        <taxon>Eukaryota</taxon>
        <taxon>Viridiplantae</taxon>
        <taxon>Chlorophyta</taxon>
        <taxon>core chlorophytes</taxon>
        <taxon>Chlorophyceae</taxon>
        <taxon>CS clade</taxon>
        <taxon>Chlamydomonadales</taxon>
        <taxon>Chlamydomonadales incertae sedis</taxon>
        <taxon>Edaphochlamys</taxon>
    </lineage>
</organism>
<accession>A0A835Y8J6</accession>
<gene>
    <name evidence="4" type="ORF">HYH03_004993</name>
</gene>
<keyword evidence="5" id="KW-1185">Reference proteome</keyword>
<feature type="transmembrane region" description="Helical" evidence="3">
    <location>
        <begin position="506"/>
        <end position="525"/>
    </location>
</feature>
<reference evidence="4" key="1">
    <citation type="journal article" date="2020" name="bioRxiv">
        <title>Comparative genomics of Chlamydomonas.</title>
        <authorList>
            <person name="Craig R.J."/>
            <person name="Hasan A.R."/>
            <person name="Ness R.W."/>
            <person name="Keightley P.D."/>
        </authorList>
    </citation>
    <scope>NUCLEOTIDE SEQUENCE</scope>
    <source>
        <strain evidence="4">CCAP 11/70</strain>
    </source>
</reference>
<feature type="transmembrane region" description="Helical" evidence="3">
    <location>
        <begin position="531"/>
        <end position="558"/>
    </location>
</feature>
<sequence length="588" mass="61286">MRSALQRSVLGLGALSRTSWQQAAPSGPAAAPYRPGSSRIPYGGFATSTAAAAIALGACTASAAEPAPATSPEPQATQAQATKLSAEACWDHWLSSGPRTMLVTGMGFMCQANWIVASHELQWRFWARAVDFYEWYGAIADQWLESQGVDNPGGPRPPPTIQGFRSDLRELARSQAKLAKDAVEGLRPYVSPLYDTPAAFVYGMTKPALLAAGSAAVLTSPTAARLLPTSTRATALVLGLAPATGLGLWYLGVGAAWWGLQGAEARARSLAEEYEAAAKEREGGHGQEQPAATMRSALQRSVLGLGALSRASSQQAAPSGPAASAAPYRPKSSRLSLLASGGLTAAAAAAAAIALGAGSASAAEPAPAASPEPQAQGGRPDDIEPRSTEPTPAPAPTPDPKFRAEACWDTWLSLGPRGMMVTGLGNPYKDLYERYSEGLDRKAEAVALYTPHHNYAKEVQEGRQELRDRAREVAEMAKEAVESCRPVVAPLYDTPAAFVYGMTKPALLAAGSAAILTSPTAVAVLPTSTRATALVLGLAPVTGLGLWYGGMGIGWWALQRIEAGARALAEEYERAASMEREGGQGQGQ</sequence>
<comment type="caution">
    <text evidence="4">The sequence shown here is derived from an EMBL/GenBank/DDBJ whole genome shotgun (WGS) entry which is preliminary data.</text>
</comment>
<feature type="region of interest" description="Disordered" evidence="2">
    <location>
        <begin position="362"/>
        <end position="402"/>
    </location>
</feature>
<feature type="region of interest" description="Disordered" evidence="2">
    <location>
        <begin position="309"/>
        <end position="328"/>
    </location>
</feature>
<protein>
    <submittedName>
        <fullName evidence="4">Uncharacterized protein</fullName>
    </submittedName>
</protein>
<keyword evidence="3" id="KW-0812">Transmembrane</keyword>
<evidence type="ECO:0000256" key="3">
    <source>
        <dbReference type="SAM" id="Phobius"/>
    </source>
</evidence>
<name>A0A835Y8J6_9CHLO</name>
<proteinExistence type="predicted"/>
<evidence type="ECO:0000313" key="4">
    <source>
        <dbReference type="EMBL" id="KAG2496987.1"/>
    </source>
</evidence>
<dbReference type="AlphaFoldDB" id="A0A835Y8J6"/>
<feature type="compositionally biased region" description="Low complexity" evidence="2">
    <location>
        <begin position="362"/>
        <end position="377"/>
    </location>
</feature>
<dbReference type="EMBL" id="JAEHOE010000016">
    <property type="protein sequence ID" value="KAG2496987.1"/>
    <property type="molecule type" value="Genomic_DNA"/>
</dbReference>